<dbReference type="InterPro" id="IPR011119">
    <property type="entry name" value="Unchr_helicase_relaxase_TraI"/>
</dbReference>
<dbReference type="RefSeq" id="WP_094545047.1">
    <property type="nucleotide sequence ID" value="NZ_CP094276.1"/>
</dbReference>
<feature type="region of interest" description="Disordered" evidence="1">
    <location>
        <begin position="487"/>
        <end position="565"/>
    </location>
</feature>
<evidence type="ECO:0000313" key="3">
    <source>
        <dbReference type="EMBL" id="AVX35212.1"/>
    </source>
</evidence>
<feature type="region of interest" description="Disordered" evidence="1">
    <location>
        <begin position="776"/>
        <end position="816"/>
    </location>
</feature>
<feature type="domain" description="Uncharacterised" evidence="2">
    <location>
        <begin position="67"/>
        <end position="284"/>
    </location>
</feature>
<feature type="compositionally biased region" description="Polar residues" evidence="1">
    <location>
        <begin position="521"/>
        <end position="538"/>
    </location>
</feature>
<name>A0A2R4NGG3_KLEAE</name>
<feature type="compositionally biased region" description="Acidic residues" evidence="1">
    <location>
        <begin position="510"/>
        <end position="520"/>
    </location>
</feature>
<feature type="compositionally biased region" description="Pro residues" evidence="1">
    <location>
        <begin position="686"/>
        <end position="698"/>
    </location>
</feature>
<feature type="compositionally biased region" description="Acidic residues" evidence="1">
    <location>
        <begin position="797"/>
        <end position="815"/>
    </location>
</feature>
<proteinExistence type="predicted"/>
<dbReference type="Gene3D" id="1.10.3210.40">
    <property type="match status" value="1"/>
</dbReference>
<organism evidence="3">
    <name type="scientific">Klebsiella aerogenes</name>
    <name type="common">Enterobacter aerogenes</name>
    <dbReference type="NCBI Taxonomy" id="548"/>
    <lineage>
        <taxon>Bacteria</taxon>
        <taxon>Pseudomonadati</taxon>
        <taxon>Pseudomonadota</taxon>
        <taxon>Gammaproteobacteria</taxon>
        <taxon>Enterobacterales</taxon>
        <taxon>Enterobacteriaceae</taxon>
        <taxon>Klebsiella/Raoultella group</taxon>
        <taxon>Klebsiella</taxon>
    </lineage>
</organism>
<dbReference type="EMBL" id="MG288682">
    <property type="protein sequence ID" value="AVX35212.1"/>
    <property type="molecule type" value="Genomic_DNA"/>
</dbReference>
<evidence type="ECO:0000259" key="2">
    <source>
        <dbReference type="Pfam" id="PF07514"/>
    </source>
</evidence>
<keyword evidence="3" id="KW-0614">Plasmid</keyword>
<accession>A0A2R4NGG3</accession>
<dbReference type="AlphaFoldDB" id="A0A2R4NGG3"/>
<geneLocation type="plasmid" evidence="3">
    <name>pE20-HI3</name>
</geneLocation>
<evidence type="ECO:0000256" key="1">
    <source>
        <dbReference type="SAM" id="MobiDB-lite"/>
    </source>
</evidence>
<sequence>MSIISRLFLKIRVALFGGPDHDIIFDTDDEYDIPHTPNKDVQSYLDYPSKPAGITLFSEREILSVHANRLQEINMYIGLPNSDLSEEAYTFTNLVIKPLYEYTRWIHLLPASENHHHAGTGGLLTHSLETAFLALKFAYSTELLPIGLQDEEQTRKRRYLYAAFICGLFHDAGKIFDVDVISSTPGVKSTWRPLSSSLMDWAKSNRIFSYEVIWRKRQANEHSVRAPVFLERCLNDTCLNYLSDVVKERLYDKMLSALGNYTTSDDFISRCMRTADWHSTGTDTSYRYDKQSGIRASDTAARAIAILKDNISTLNINGFDSSSVRHDRNSPPPVHIMIIGGSVYINEHAALDFILNQFKHLGINFPDGDLGRKALTDLLLSGGYIEPYGEQRVAHFFHRGDFTENDIQRMFDEGIKGLSWFSLLKIKWVGFLFKYDILPESTPGIFSINETNDYVFVDRKGNDTLYVRPLSHGTKSIRLGITQTTDNASVSTADTQRAAESNSTVSDTDNTADSENDEATSGENQQVQENTNKTSLRTDASEPETQEPDSKKPVKTRRKKGEVSPDEYISRLQHQFKNNAINAHELALIDGVLYVSETHIRSIAPLEEPRLMETGLFVLSLRSGSLDEEFSIPCNDGKRYVQLTDEVSLVQLRHQPDIREVEMLPLLSPDLFGGVKTDDEGVSFTFPPPLTKVNPEPLPPERYEEQTPELNRTEHDPTDIPSADYTDAQEDDVEQFWADYASYSYGDDCINSETGPISQTCENADVDVDVDVAQEKKSLSERTPDNSTSVHGKPPAEVEDDSELTEEEAQEEDSVEGVVDINSDFEALFARQSQIITDPAVVIAHSLEQLKSSTPPDQQQVENSNSDTLSSDIDTIITLLNRVRNNNNSAHVRVLLRVVLVTDINLCIRLRILDDVGSWGFNQEEIRQLKLSLSHFPVASLKVTIGQPIRHYMIRLSDLQQGALRNNIFYEEFISFFNHQEVSHET</sequence>
<feature type="region of interest" description="Disordered" evidence="1">
    <location>
        <begin position="683"/>
        <end position="720"/>
    </location>
</feature>
<reference evidence="3" key="1">
    <citation type="journal article" date="2018" name="Front. Microbiol.">
        <title>Dissemination of KPC-2-Encoding IncX6 Plasmids Among Multiple Enterobacteriaceae Species in a Single Chinese Hospital.</title>
        <authorList>
            <person name="Li B."/>
            <person name="Feng J."/>
            <person name="Zhan Z."/>
            <person name="Yin Z."/>
            <person name="Jiang Q."/>
            <person name="Wei P."/>
            <person name="Chen X."/>
            <person name="Gao B."/>
            <person name="Hou J."/>
            <person name="Mao P."/>
            <person name="Wu W."/>
            <person name="Chen W."/>
            <person name="Tong Y."/>
            <person name="Wang J."/>
            <person name="Li B."/>
            <person name="Zhou D."/>
        </authorList>
    </citation>
    <scope>NUCLEOTIDE SEQUENCE</scope>
    <source>
        <strain evidence="3">E20</strain>
        <plasmid evidence="3">pE20-HI3</plasmid>
    </source>
</reference>
<feature type="compositionally biased region" description="Polar residues" evidence="1">
    <location>
        <begin position="487"/>
        <end position="509"/>
    </location>
</feature>
<protein>
    <submittedName>
        <fullName evidence="3">TraI</fullName>
    </submittedName>
</protein>
<dbReference type="NCBIfam" id="NF041494">
    <property type="entry name" value="MobH"/>
    <property type="match status" value="1"/>
</dbReference>
<dbReference type="Pfam" id="PF07514">
    <property type="entry name" value="TraI_2"/>
    <property type="match status" value="1"/>
</dbReference>
<feature type="compositionally biased region" description="Basic and acidic residues" evidence="1">
    <location>
        <begin position="699"/>
        <end position="718"/>
    </location>
</feature>